<dbReference type="PANTHER" id="PTHR10504:SF131">
    <property type="entry name" value="BPI2 DOMAIN-CONTAINING PROTEIN"/>
    <property type="match status" value="1"/>
</dbReference>
<dbReference type="GO" id="GO:0008289">
    <property type="term" value="F:lipid binding"/>
    <property type="evidence" value="ECO:0007669"/>
    <property type="project" value="InterPro"/>
</dbReference>
<evidence type="ECO:0000313" key="4">
    <source>
        <dbReference type="EMBL" id="CAH1789472.1"/>
    </source>
</evidence>
<dbReference type="SUPFAM" id="SSF55394">
    <property type="entry name" value="Bactericidal permeability-increasing protein, BPI"/>
    <property type="match status" value="2"/>
</dbReference>
<evidence type="ECO:0000256" key="2">
    <source>
        <dbReference type="ARBA" id="ARBA00023157"/>
    </source>
</evidence>
<dbReference type="Proteomes" id="UP000749559">
    <property type="component" value="Unassembled WGS sequence"/>
</dbReference>
<protein>
    <submittedName>
        <fullName evidence="4">Uncharacterized protein</fullName>
    </submittedName>
</protein>
<dbReference type="EMBL" id="CAIIXF020000007">
    <property type="protein sequence ID" value="CAH1789472.1"/>
    <property type="molecule type" value="Genomic_DNA"/>
</dbReference>
<evidence type="ECO:0000313" key="5">
    <source>
        <dbReference type="Proteomes" id="UP000749559"/>
    </source>
</evidence>
<dbReference type="FunFam" id="3.15.10.10:FF:000001">
    <property type="entry name" value="phospholipid transfer protein-like"/>
    <property type="match status" value="1"/>
</dbReference>
<comment type="caution">
    <text evidence="4">The sequence shown here is derived from an EMBL/GenBank/DDBJ whole genome shotgun (WGS) entry which is preliminary data.</text>
</comment>
<dbReference type="Pfam" id="PF01273">
    <property type="entry name" value="LBP_BPI_CETP"/>
    <property type="match status" value="1"/>
</dbReference>
<dbReference type="Gene3D" id="3.15.20.10">
    <property type="entry name" value="Bactericidal permeability-increasing protein, domain 2"/>
    <property type="match status" value="1"/>
</dbReference>
<dbReference type="OrthoDB" id="10255543at2759"/>
<dbReference type="InterPro" id="IPR017942">
    <property type="entry name" value="Lipid-bd_serum_glycop_N"/>
</dbReference>
<organism evidence="4 5">
    <name type="scientific">Owenia fusiformis</name>
    <name type="common">Polychaete worm</name>
    <dbReference type="NCBI Taxonomy" id="6347"/>
    <lineage>
        <taxon>Eukaryota</taxon>
        <taxon>Metazoa</taxon>
        <taxon>Spiralia</taxon>
        <taxon>Lophotrochozoa</taxon>
        <taxon>Annelida</taxon>
        <taxon>Polychaeta</taxon>
        <taxon>Sedentaria</taxon>
        <taxon>Canalipalpata</taxon>
        <taxon>Sabellida</taxon>
        <taxon>Oweniida</taxon>
        <taxon>Oweniidae</taxon>
        <taxon>Owenia</taxon>
    </lineage>
</organism>
<dbReference type="PANTHER" id="PTHR10504">
    <property type="entry name" value="BACTERICIDAL PERMEABILITY-INCREASING BPI PROTEIN-RELATED"/>
    <property type="match status" value="1"/>
</dbReference>
<dbReference type="InterPro" id="IPR001124">
    <property type="entry name" value="Lipid-bd_serum_glycop_C"/>
</dbReference>
<dbReference type="InterPro" id="IPR017943">
    <property type="entry name" value="Bactericidal_perm-incr_a/b_dom"/>
</dbReference>
<keyword evidence="5" id="KW-1185">Reference proteome</keyword>
<keyword evidence="2" id="KW-1015">Disulfide bond</keyword>
<dbReference type="Pfam" id="PF02886">
    <property type="entry name" value="LBP_BPI_CETP_C"/>
    <property type="match status" value="1"/>
</dbReference>
<dbReference type="Gene3D" id="3.15.10.10">
    <property type="entry name" value="Bactericidal permeability-increasing protein, domain 1"/>
    <property type="match status" value="1"/>
</dbReference>
<dbReference type="GO" id="GO:0005615">
    <property type="term" value="C:extracellular space"/>
    <property type="evidence" value="ECO:0007669"/>
    <property type="project" value="TreeGrafter"/>
</dbReference>
<reference evidence="4" key="1">
    <citation type="submission" date="2022-03" db="EMBL/GenBank/DDBJ databases">
        <authorList>
            <person name="Martin C."/>
        </authorList>
    </citation>
    <scope>NUCLEOTIDE SEQUENCE</scope>
</reference>
<name>A0A8J1XSB6_OWEFU</name>
<dbReference type="SMART" id="SM00328">
    <property type="entry name" value="BPI1"/>
    <property type="match status" value="1"/>
</dbReference>
<gene>
    <name evidence="4" type="ORF">OFUS_LOCUS14821</name>
</gene>
<comment type="similarity">
    <text evidence="1">Belongs to the BPI/LBP/Plunc superfamily. BPI/LBP family.</text>
</comment>
<proteinExistence type="inferred from homology"/>
<sequence>MGATILQLLVVTLIGLCLAQPTPPGLRARMTTKGMDYVSSVAVKILRDKVRGMHINDASGEADIKVGKVKYSFTGMKLDGFSGLDTKVHPIAGRGLEWTANIGNININGDWRYEVRVIFKIKDHGTFTASVSEVRFKMGVSLDHDPQGHLTIKSTSCNAYVGGARVRFSGGASWLYNLFSHNVEKTLKKELTDIICREARRAVDKKAEDFLSHIPLSVRLGDHNEMMLDYGLTAAPNFAADHMETYHKGEVHWATGGKRSSASRPAPFPDSTESTSMLYVWASDYVLRTLADTAQTHGILQQKVNPKDFPLEQRGAFNTTCHVGLCIGGVIPELGKKFPNTTVSLGLASKATPNVTITPDGVHLRFQGNIDFSANLPNGVEKHAFSANTSLFLVANASVNTQTNKVTSQIVHQRVKIGVLESAIGNISDAGLQFAVSTILRIFVIPKLNELGGKGMPVPNFGPVKLLNPQLHLLQNAIMVKTDARYVPKDTTLYY</sequence>
<dbReference type="SMART" id="SM00329">
    <property type="entry name" value="BPI2"/>
    <property type="match status" value="1"/>
</dbReference>
<evidence type="ECO:0000256" key="1">
    <source>
        <dbReference type="ARBA" id="ARBA00007292"/>
    </source>
</evidence>
<keyword evidence="3" id="KW-0325">Glycoprotein</keyword>
<dbReference type="AlphaFoldDB" id="A0A8J1XSB6"/>
<accession>A0A8J1XSB6</accession>
<evidence type="ECO:0000256" key="3">
    <source>
        <dbReference type="ARBA" id="ARBA00023180"/>
    </source>
</evidence>
<dbReference type="InterPro" id="IPR032942">
    <property type="entry name" value="BPI/LBP/Plunc"/>
</dbReference>